<evidence type="ECO:0000313" key="3">
    <source>
        <dbReference type="Proteomes" id="UP000092460"/>
    </source>
</evidence>
<proteinExistence type="predicted"/>
<protein>
    <submittedName>
        <fullName evidence="2">Uncharacterized protein</fullName>
    </submittedName>
</protein>
<feature type="transmembrane region" description="Helical" evidence="1">
    <location>
        <begin position="29"/>
        <end position="52"/>
    </location>
</feature>
<dbReference type="AlphaFoldDB" id="A0A1B0BRX8"/>
<organism evidence="2 3">
    <name type="scientific">Glossina palpalis gambiensis</name>
    <dbReference type="NCBI Taxonomy" id="67801"/>
    <lineage>
        <taxon>Eukaryota</taxon>
        <taxon>Metazoa</taxon>
        <taxon>Ecdysozoa</taxon>
        <taxon>Arthropoda</taxon>
        <taxon>Hexapoda</taxon>
        <taxon>Insecta</taxon>
        <taxon>Pterygota</taxon>
        <taxon>Neoptera</taxon>
        <taxon>Endopterygota</taxon>
        <taxon>Diptera</taxon>
        <taxon>Brachycera</taxon>
        <taxon>Muscomorpha</taxon>
        <taxon>Hippoboscoidea</taxon>
        <taxon>Glossinidae</taxon>
        <taxon>Glossina</taxon>
    </lineage>
</organism>
<keyword evidence="3" id="KW-1185">Reference proteome</keyword>
<dbReference type="VEuPathDB" id="VectorBase:GPPI038696"/>
<reference evidence="2" key="2">
    <citation type="submission" date="2020-05" db="UniProtKB">
        <authorList>
            <consortium name="EnsemblMetazoa"/>
        </authorList>
    </citation>
    <scope>IDENTIFICATION</scope>
    <source>
        <strain evidence="2">IAEA</strain>
    </source>
</reference>
<accession>A0A1B0BRX8</accession>
<dbReference type="EnsemblMetazoa" id="GPPI038696-RA">
    <property type="protein sequence ID" value="GPPI038696-PA"/>
    <property type="gene ID" value="GPPI038696"/>
</dbReference>
<keyword evidence="1" id="KW-1133">Transmembrane helix</keyword>
<keyword evidence="1" id="KW-0472">Membrane</keyword>
<dbReference type="EMBL" id="JXJN01019393">
    <property type="status" value="NOT_ANNOTATED_CDS"/>
    <property type="molecule type" value="Genomic_DNA"/>
</dbReference>
<keyword evidence="1" id="KW-0812">Transmembrane</keyword>
<reference evidence="3" key="1">
    <citation type="submission" date="2015-01" db="EMBL/GenBank/DDBJ databases">
        <authorList>
            <person name="Aksoy S."/>
            <person name="Warren W."/>
            <person name="Wilson R.K."/>
        </authorList>
    </citation>
    <scope>NUCLEOTIDE SEQUENCE [LARGE SCALE GENOMIC DNA]</scope>
    <source>
        <strain evidence="3">IAEA</strain>
    </source>
</reference>
<sequence length="117" mass="13427">MDFGRQACTILNDDNPGSLTESVNYPAPLVVVALGVLTCLFVLAFDLHYFILHKFFFIKFSFHVRQADEFSFRSNIKYVPLDSVRTSMRKGSKYCRSNSEATRLAMENEGTYVRNKL</sequence>
<evidence type="ECO:0000313" key="2">
    <source>
        <dbReference type="EnsemblMetazoa" id="GPPI038696-PA"/>
    </source>
</evidence>
<dbReference type="Proteomes" id="UP000092460">
    <property type="component" value="Unassembled WGS sequence"/>
</dbReference>
<name>A0A1B0BRX8_9MUSC</name>
<evidence type="ECO:0000256" key="1">
    <source>
        <dbReference type="SAM" id="Phobius"/>
    </source>
</evidence>